<dbReference type="InterPro" id="IPR000225">
    <property type="entry name" value="Armadillo"/>
</dbReference>
<dbReference type="Pfam" id="PF03130">
    <property type="entry name" value="HEAT_PBS"/>
    <property type="match status" value="2"/>
</dbReference>
<evidence type="ECO:0008006" key="3">
    <source>
        <dbReference type="Google" id="ProtNLM"/>
    </source>
</evidence>
<evidence type="ECO:0000313" key="1">
    <source>
        <dbReference type="EMBL" id="OGM06203.1"/>
    </source>
</evidence>
<organism evidence="1 2">
    <name type="scientific">Candidatus Wallbacteria bacterium GWC2_49_35</name>
    <dbReference type="NCBI Taxonomy" id="1817813"/>
    <lineage>
        <taxon>Bacteria</taxon>
        <taxon>Candidatus Walliibacteriota</taxon>
    </lineage>
</organism>
<accession>A0A1F7WTU7</accession>
<dbReference type="InterPro" id="IPR004155">
    <property type="entry name" value="PBS_lyase_HEAT"/>
</dbReference>
<dbReference type="GO" id="GO:0016491">
    <property type="term" value="F:oxidoreductase activity"/>
    <property type="evidence" value="ECO:0007669"/>
    <property type="project" value="TreeGrafter"/>
</dbReference>
<dbReference type="PANTHER" id="PTHR12697">
    <property type="entry name" value="PBS LYASE HEAT-LIKE PROTEIN"/>
    <property type="match status" value="1"/>
</dbReference>
<dbReference type="SUPFAM" id="SSF48371">
    <property type="entry name" value="ARM repeat"/>
    <property type="match status" value="1"/>
</dbReference>
<dbReference type="SMART" id="SM00567">
    <property type="entry name" value="EZ_HEAT"/>
    <property type="match status" value="13"/>
</dbReference>
<gene>
    <name evidence="1" type="ORF">A2008_10490</name>
</gene>
<name>A0A1F7WTU7_9BACT</name>
<dbReference type="AlphaFoldDB" id="A0A1F7WTU7"/>
<dbReference type="Gene3D" id="1.25.10.10">
    <property type="entry name" value="Leucine-rich Repeat Variant"/>
    <property type="match status" value="4"/>
</dbReference>
<dbReference type="PANTHER" id="PTHR12697:SF5">
    <property type="entry name" value="DEOXYHYPUSINE HYDROXYLASE"/>
    <property type="match status" value="1"/>
</dbReference>
<dbReference type="SMART" id="SM00185">
    <property type="entry name" value="ARM"/>
    <property type="match status" value="3"/>
</dbReference>
<dbReference type="InterPro" id="IPR016024">
    <property type="entry name" value="ARM-type_fold"/>
</dbReference>
<dbReference type="Pfam" id="PF13646">
    <property type="entry name" value="HEAT_2"/>
    <property type="match status" value="4"/>
</dbReference>
<protein>
    <recommendedName>
        <fullName evidence="3">Clathrin/coatomer adaptor adaptin-like N-terminal domain-containing protein</fullName>
    </recommendedName>
</protein>
<dbReference type="STRING" id="1817813.A2008_10490"/>
<proteinExistence type="predicted"/>
<dbReference type="Proteomes" id="UP000178735">
    <property type="component" value="Unassembled WGS sequence"/>
</dbReference>
<reference evidence="1 2" key="1">
    <citation type="journal article" date="2016" name="Nat. Commun.">
        <title>Thousands of microbial genomes shed light on interconnected biogeochemical processes in an aquifer system.</title>
        <authorList>
            <person name="Anantharaman K."/>
            <person name="Brown C.T."/>
            <person name="Hug L.A."/>
            <person name="Sharon I."/>
            <person name="Castelle C.J."/>
            <person name="Probst A.J."/>
            <person name="Thomas B.C."/>
            <person name="Singh A."/>
            <person name="Wilkins M.J."/>
            <person name="Karaoz U."/>
            <person name="Brodie E.L."/>
            <person name="Williams K.H."/>
            <person name="Hubbard S.S."/>
            <person name="Banfield J.F."/>
        </authorList>
    </citation>
    <scope>NUCLEOTIDE SEQUENCE [LARGE SCALE GENOMIC DNA]</scope>
</reference>
<evidence type="ECO:0000313" key="2">
    <source>
        <dbReference type="Proteomes" id="UP000178735"/>
    </source>
</evidence>
<sequence length="882" mass="97288">MQIELIDEIIENISAGDFRPRLKALYDLSYFNSEKAFAAAMKSLSDGEPKIRTLAVKSLKKYYHQYQRTITEELIKLLSDPDKETAFAAAEALGEAADPKTAETLLKYLRGSDENLKLYAIIACKKVKSEHIKETLVSIIKDGAEAGDKKTLSAAITAITGNLSPDLLPMLIRLGLEDADARVKASAIETISCLNIDKKALIEIFRPLLTENNARVVANACVALHNAGDDTVFDDINRLLKNDNKWVRASGCYVLGKIANETAFRLLQKYKADGDPEVRINAARSIFAVKTEKAARALIEMASDADNTVKGAVYQLILKFSEAHAFWPVIDLLKSGNKTLAVMAASVLCAIGDDAALPVLKEAFESAPDGQFKKELNKYLRILDDIHNQKKVSARAMATYRETTEDRADDAAGEIREEGVAIPIELLLKPGEEKNFAHIIIEKLFHKSQFLREEAAAELSYIDSKKAVFALCRGLADPVAKVRAVCARSISRHCMKYPELLPEIKEKLLELLYDDYPEAAQHAAMALGFIRDKNTIPALLEILNHESANTRLYATMALGRMADKSVGTPLIELLNHEENKKVRAAIITALGYIGEADYYDTIVKNGFDDKDPHVRASAVEALSKLKIAPETITDVIKKALGDINNRVIANACLALWKMGDLSAMTYVTKLVKSNDKWYRASASYVLGQIASVEATNILLSLKNDQEADVRLNVAKAFGNIKTPKAITALVEMLDDTDDVVKNTAYDAIIKCEDKFAFWPMANYLKSEFEILRFMAAVVLCNIGDPACVPLILEAAAKERNEEVKSEILKYLKLFVHNHPIDSFKDIFSEKYNNQAAAEEGLKLVEQIEVSNEVKVSIYTAAAGSQFKKVASAAAAKLEALKG</sequence>
<comment type="caution">
    <text evidence="1">The sequence shown here is derived from an EMBL/GenBank/DDBJ whole genome shotgun (WGS) entry which is preliminary data.</text>
</comment>
<dbReference type="InterPro" id="IPR011989">
    <property type="entry name" value="ARM-like"/>
</dbReference>
<dbReference type="EMBL" id="MGFH01000076">
    <property type="protein sequence ID" value="OGM06203.1"/>
    <property type="molecule type" value="Genomic_DNA"/>
</dbReference>